<name>A0AAD7BYR5_9AGAR</name>
<feature type="compositionally biased region" description="Pro residues" evidence="1">
    <location>
        <begin position="114"/>
        <end position="129"/>
    </location>
</feature>
<keyword evidence="3" id="KW-1185">Reference proteome</keyword>
<feature type="region of interest" description="Disordered" evidence="1">
    <location>
        <begin position="309"/>
        <end position="348"/>
    </location>
</feature>
<protein>
    <submittedName>
        <fullName evidence="2">Uncharacterized protein</fullName>
    </submittedName>
</protein>
<proteinExistence type="predicted"/>
<accession>A0AAD7BYR5</accession>
<sequence>MTSDEVESYSSYSKILEKFGRNAAWIGFRLWWITRTSFPYCKGARAVGASKKQAASASISMMRCYLAMDNTHRLKMNTNSVSPKEATFAYLRDPAVSTTKGGSIMPNREASPATTPPPSTTPDTPPPIHAPARDVNACSTPISDAGLFLHPHPVRATLHAASISRPRRHLYDSGASVEYYAIDVQQARPTAPPPPAFLVAPAPHLGRLARLLLRTIRRTQDTHVRQIVFTTTAVKSHPTALLMQHRCPRRSRQQPEYHPDLKDESVCVCSASATRRCPLRTYDLRLPPPTFTFTCNGTAPRQGFRLSASKYSRRHHSASPTPDSAWNLSTSAHLPSSPHAPCPNGADKAPGEVAAGQVMFSVICSIG</sequence>
<organism evidence="2 3">
    <name type="scientific">Roridomyces roridus</name>
    <dbReference type="NCBI Taxonomy" id="1738132"/>
    <lineage>
        <taxon>Eukaryota</taxon>
        <taxon>Fungi</taxon>
        <taxon>Dikarya</taxon>
        <taxon>Basidiomycota</taxon>
        <taxon>Agaricomycotina</taxon>
        <taxon>Agaricomycetes</taxon>
        <taxon>Agaricomycetidae</taxon>
        <taxon>Agaricales</taxon>
        <taxon>Marasmiineae</taxon>
        <taxon>Mycenaceae</taxon>
        <taxon>Roridomyces</taxon>
    </lineage>
</organism>
<gene>
    <name evidence="2" type="ORF">FB45DRAFT_1002135</name>
</gene>
<comment type="caution">
    <text evidence="2">The sequence shown here is derived from an EMBL/GenBank/DDBJ whole genome shotgun (WGS) entry which is preliminary data.</text>
</comment>
<reference evidence="2" key="1">
    <citation type="submission" date="2023-03" db="EMBL/GenBank/DDBJ databases">
        <title>Massive genome expansion in bonnet fungi (Mycena s.s.) driven by repeated elements and novel gene families across ecological guilds.</title>
        <authorList>
            <consortium name="Lawrence Berkeley National Laboratory"/>
            <person name="Harder C.B."/>
            <person name="Miyauchi S."/>
            <person name="Viragh M."/>
            <person name="Kuo A."/>
            <person name="Thoen E."/>
            <person name="Andreopoulos B."/>
            <person name="Lu D."/>
            <person name="Skrede I."/>
            <person name="Drula E."/>
            <person name="Henrissat B."/>
            <person name="Morin E."/>
            <person name="Kohler A."/>
            <person name="Barry K."/>
            <person name="LaButti K."/>
            <person name="Morin E."/>
            <person name="Salamov A."/>
            <person name="Lipzen A."/>
            <person name="Mereny Z."/>
            <person name="Hegedus B."/>
            <person name="Baldrian P."/>
            <person name="Stursova M."/>
            <person name="Weitz H."/>
            <person name="Taylor A."/>
            <person name="Grigoriev I.V."/>
            <person name="Nagy L.G."/>
            <person name="Martin F."/>
            <person name="Kauserud H."/>
        </authorList>
    </citation>
    <scope>NUCLEOTIDE SEQUENCE</scope>
    <source>
        <strain evidence="2">9284</strain>
    </source>
</reference>
<evidence type="ECO:0000313" key="3">
    <source>
        <dbReference type="Proteomes" id="UP001221142"/>
    </source>
</evidence>
<evidence type="ECO:0000256" key="1">
    <source>
        <dbReference type="SAM" id="MobiDB-lite"/>
    </source>
</evidence>
<evidence type="ECO:0000313" key="2">
    <source>
        <dbReference type="EMBL" id="KAJ7634531.1"/>
    </source>
</evidence>
<dbReference type="AlphaFoldDB" id="A0AAD7BYR5"/>
<dbReference type="Proteomes" id="UP001221142">
    <property type="component" value="Unassembled WGS sequence"/>
</dbReference>
<feature type="compositionally biased region" description="Polar residues" evidence="1">
    <location>
        <begin position="318"/>
        <end position="334"/>
    </location>
</feature>
<dbReference type="EMBL" id="JARKIF010000007">
    <property type="protein sequence ID" value="KAJ7634531.1"/>
    <property type="molecule type" value="Genomic_DNA"/>
</dbReference>
<feature type="region of interest" description="Disordered" evidence="1">
    <location>
        <begin position="99"/>
        <end position="134"/>
    </location>
</feature>